<dbReference type="Pfam" id="PF01408">
    <property type="entry name" value="GFO_IDH_MocA"/>
    <property type="match status" value="1"/>
</dbReference>
<comment type="similarity">
    <text evidence="1">Belongs to the Gfo/Idh/MocA family.</text>
</comment>
<feature type="domain" description="Gfo/Idh/MocA-like oxidoreductase C-terminal" evidence="4">
    <location>
        <begin position="154"/>
        <end position="334"/>
    </location>
</feature>
<dbReference type="Proteomes" id="UP001500503">
    <property type="component" value="Unassembled WGS sequence"/>
</dbReference>
<evidence type="ECO:0000259" key="4">
    <source>
        <dbReference type="Pfam" id="PF02894"/>
    </source>
</evidence>
<name>A0ABP8PW57_9ACTN</name>
<feature type="region of interest" description="Disordered" evidence="2">
    <location>
        <begin position="345"/>
        <end position="368"/>
    </location>
</feature>
<dbReference type="InterPro" id="IPR000683">
    <property type="entry name" value="Gfo/Idh/MocA-like_OxRdtase_N"/>
</dbReference>
<reference evidence="6" key="1">
    <citation type="journal article" date="2019" name="Int. J. Syst. Evol. Microbiol.">
        <title>The Global Catalogue of Microorganisms (GCM) 10K type strain sequencing project: providing services to taxonomists for standard genome sequencing and annotation.</title>
        <authorList>
            <consortium name="The Broad Institute Genomics Platform"/>
            <consortium name="The Broad Institute Genome Sequencing Center for Infectious Disease"/>
            <person name="Wu L."/>
            <person name="Ma J."/>
        </authorList>
    </citation>
    <scope>NUCLEOTIDE SEQUENCE [LARGE SCALE GENOMIC DNA]</scope>
    <source>
        <strain evidence="6">JCM 17933</strain>
    </source>
</reference>
<keyword evidence="6" id="KW-1185">Reference proteome</keyword>
<proteinExistence type="inferred from homology"/>
<evidence type="ECO:0000259" key="3">
    <source>
        <dbReference type="Pfam" id="PF01408"/>
    </source>
</evidence>
<dbReference type="PANTHER" id="PTHR43377:SF2">
    <property type="entry name" value="BINDING ROSSMANN FOLD OXIDOREDUCTASE, PUTATIVE (AFU_ORTHOLOGUE AFUA_4G00560)-RELATED"/>
    <property type="match status" value="1"/>
</dbReference>
<comment type="caution">
    <text evidence="5">The sequence shown here is derived from an EMBL/GenBank/DDBJ whole genome shotgun (WGS) entry which is preliminary data.</text>
</comment>
<organism evidence="5 6">
    <name type="scientific">Actinoallomurus oryzae</name>
    <dbReference type="NCBI Taxonomy" id="502180"/>
    <lineage>
        <taxon>Bacteria</taxon>
        <taxon>Bacillati</taxon>
        <taxon>Actinomycetota</taxon>
        <taxon>Actinomycetes</taxon>
        <taxon>Streptosporangiales</taxon>
        <taxon>Thermomonosporaceae</taxon>
        <taxon>Actinoallomurus</taxon>
    </lineage>
</organism>
<dbReference type="InterPro" id="IPR036291">
    <property type="entry name" value="NAD(P)-bd_dom_sf"/>
</dbReference>
<sequence length="463" mass="50819">MTHTGRTDRGRRRYALVGTGHRAEMYFAALIGTHRDAGVPVALCDTNRTRMAYYQGLYADAYGGGGEPPAYDTGDFETMLERERPDAVIVTTVDATHARYVTAALDRGCDVICEKPLTTDADGCRRIAEAALRSDGELVVTFNYRYSPRNSEVKRLLMEGAIGQVTSVVFEWVLDTVHGADYFRRWHRRKVNSGGLLVHKATHHFDLVGWWLDDLPETVFALGALRFYGPDGPVGRARREHGAPPDDPFALDLDASPRLSALYGRAREEDGYVRDGDVFSPDIDIEDNMAVLIRYERGPALAYSLNAHAPWEGYRVAFNGTEGRLELNVCERAAVLPESANDVLGRPRRPVLDPSAAPDHADGDAGCRRPGTELILQRHWSRAERVAIPEGGGAHGGGDERLLDDVFRDAAPDPLHRRAGFPDGIAGVLVGAAANRSMAEHRAVAIDELGLPRETYARAPTPT</sequence>
<protein>
    <submittedName>
        <fullName evidence="5">Gfo/Idh/MocA family oxidoreductase</fullName>
    </submittedName>
</protein>
<gene>
    <name evidence="5" type="ORF">GCM10023191_032530</name>
</gene>
<dbReference type="InterPro" id="IPR051450">
    <property type="entry name" value="Gfo/Idh/MocA_Oxidoreductases"/>
</dbReference>
<dbReference type="PANTHER" id="PTHR43377">
    <property type="entry name" value="BILIVERDIN REDUCTASE A"/>
    <property type="match status" value="1"/>
</dbReference>
<dbReference type="SUPFAM" id="SSF51735">
    <property type="entry name" value="NAD(P)-binding Rossmann-fold domains"/>
    <property type="match status" value="1"/>
</dbReference>
<dbReference type="Gene3D" id="3.30.360.10">
    <property type="entry name" value="Dihydrodipicolinate Reductase, domain 2"/>
    <property type="match status" value="1"/>
</dbReference>
<dbReference type="EMBL" id="BAABHF010000019">
    <property type="protein sequence ID" value="GAA4494048.1"/>
    <property type="molecule type" value="Genomic_DNA"/>
</dbReference>
<accession>A0ABP8PW57</accession>
<feature type="domain" description="Gfo/Idh/MocA-like oxidoreductase N-terminal" evidence="3">
    <location>
        <begin position="13"/>
        <end position="140"/>
    </location>
</feature>
<dbReference type="SUPFAM" id="SSF55347">
    <property type="entry name" value="Glyceraldehyde-3-phosphate dehydrogenase-like, C-terminal domain"/>
    <property type="match status" value="1"/>
</dbReference>
<evidence type="ECO:0000256" key="1">
    <source>
        <dbReference type="ARBA" id="ARBA00010928"/>
    </source>
</evidence>
<dbReference type="Gene3D" id="3.40.50.720">
    <property type="entry name" value="NAD(P)-binding Rossmann-like Domain"/>
    <property type="match status" value="1"/>
</dbReference>
<dbReference type="Pfam" id="PF02894">
    <property type="entry name" value="GFO_IDH_MocA_C"/>
    <property type="match status" value="1"/>
</dbReference>
<evidence type="ECO:0000313" key="6">
    <source>
        <dbReference type="Proteomes" id="UP001500503"/>
    </source>
</evidence>
<evidence type="ECO:0000256" key="2">
    <source>
        <dbReference type="SAM" id="MobiDB-lite"/>
    </source>
</evidence>
<evidence type="ECO:0000313" key="5">
    <source>
        <dbReference type="EMBL" id="GAA4494048.1"/>
    </source>
</evidence>
<dbReference type="InterPro" id="IPR004104">
    <property type="entry name" value="Gfo/Idh/MocA-like_OxRdtase_C"/>
</dbReference>
<dbReference type="RefSeq" id="WP_345464122.1">
    <property type="nucleotide sequence ID" value="NZ_BAABHF010000019.1"/>
</dbReference>
<feature type="compositionally biased region" description="Basic and acidic residues" evidence="2">
    <location>
        <begin position="359"/>
        <end position="368"/>
    </location>
</feature>